<evidence type="ECO:0000313" key="3">
    <source>
        <dbReference type="EMBL" id="ATB28928.1"/>
    </source>
</evidence>
<name>A0A250ICI8_9BACT</name>
<organism evidence="3 4">
    <name type="scientific">Melittangium boletus DSM 14713</name>
    <dbReference type="NCBI Taxonomy" id="1294270"/>
    <lineage>
        <taxon>Bacteria</taxon>
        <taxon>Pseudomonadati</taxon>
        <taxon>Myxococcota</taxon>
        <taxon>Myxococcia</taxon>
        <taxon>Myxococcales</taxon>
        <taxon>Cystobacterineae</taxon>
        <taxon>Archangiaceae</taxon>
        <taxon>Melittangium</taxon>
    </lineage>
</organism>
<dbReference type="EMBL" id="CP022163">
    <property type="protein sequence ID" value="ATB28928.1"/>
    <property type="molecule type" value="Genomic_DNA"/>
</dbReference>
<sequence>MSDIPRPCLPLLALLLLLGAACQRDAGPEQLARAQASYLALVERGVPPSDPGWDAVIAEFEAVPRDSKARPEADKRIAALKQLHGTKLPRRPLSRPNEPDGGSPSLDEHGHPM</sequence>
<protein>
    <recommendedName>
        <fullName evidence="5">Lipoprotein</fullName>
    </recommendedName>
</protein>
<reference evidence="3 4" key="1">
    <citation type="submission" date="2017-06" db="EMBL/GenBank/DDBJ databases">
        <authorList>
            <person name="Kim H.J."/>
            <person name="Triplett B.A."/>
        </authorList>
    </citation>
    <scope>NUCLEOTIDE SEQUENCE [LARGE SCALE GENOMIC DNA]</scope>
    <source>
        <strain evidence="3 4">DSM 14713</strain>
    </source>
</reference>
<evidence type="ECO:0000313" key="4">
    <source>
        <dbReference type="Proteomes" id="UP000217289"/>
    </source>
</evidence>
<accession>A0A250ICI8</accession>
<evidence type="ECO:0008006" key="5">
    <source>
        <dbReference type="Google" id="ProtNLM"/>
    </source>
</evidence>
<dbReference type="Proteomes" id="UP000217289">
    <property type="component" value="Chromosome"/>
</dbReference>
<dbReference type="RefSeq" id="WP_095977560.1">
    <property type="nucleotide sequence ID" value="NZ_CP022163.1"/>
</dbReference>
<proteinExistence type="predicted"/>
<gene>
    <name evidence="3" type="ORF">MEBOL_002377</name>
</gene>
<keyword evidence="4" id="KW-1185">Reference proteome</keyword>
<feature type="chain" id="PRO_5012603218" description="Lipoprotein" evidence="2">
    <location>
        <begin position="27"/>
        <end position="113"/>
    </location>
</feature>
<evidence type="ECO:0000256" key="1">
    <source>
        <dbReference type="SAM" id="MobiDB-lite"/>
    </source>
</evidence>
<dbReference type="OrthoDB" id="5382850at2"/>
<dbReference type="PROSITE" id="PS51257">
    <property type="entry name" value="PROKAR_LIPOPROTEIN"/>
    <property type="match status" value="1"/>
</dbReference>
<dbReference type="AlphaFoldDB" id="A0A250ICI8"/>
<evidence type="ECO:0000256" key="2">
    <source>
        <dbReference type="SAM" id="SignalP"/>
    </source>
</evidence>
<dbReference type="KEGG" id="mbd:MEBOL_002377"/>
<feature type="signal peptide" evidence="2">
    <location>
        <begin position="1"/>
        <end position="26"/>
    </location>
</feature>
<keyword evidence="2" id="KW-0732">Signal</keyword>
<feature type="region of interest" description="Disordered" evidence="1">
    <location>
        <begin position="81"/>
        <end position="113"/>
    </location>
</feature>